<evidence type="ECO:0000259" key="7">
    <source>
        <dbReference type="PROSITE" id="PS00497"/>
    </source>
</evidence>
<dbReference type="RefSeq" id="WP_189990437.1">
    <property type="nucleotide sequence ID" value="NZ_BNCB01000002.1"/>
</dbReference>
<feature type="domain" description="Tyrosinase copper-binding" evidence="8">
    <location>
        <begin position="372"/>
        <end position="383"/>
    </location>
</feature>
<keyword evidence="3" id="KW-0479">Metal-binding</keyword>
<sequence>MAASDGVAGAAGEAEREQAVAALRTHFAQGHLTRAELDTRLETALTATTRAEVAHALRGLPARPEDVPADEGRADRRGEGAMPHAKAFGIGAATATAGAAGALFGLRVAERKEAGEGPGARPAVTSSARAERRDKPVRKNHLALTKEEKRRFVQALLEVKRKGIYDELVQIHIAINGGDFLAKEGGARVAHISPGFLPWHRQYLLELENALREVDDSVALPYWDWTYDQSPDSPLWSPDFMGGNGRPGDRMVMDGPFAHANGWVIRTSALPVGQPALNGHYTVDDRPYLTRDIGAKTDRLPTAKELADTLALPVYDCPPYNHESGSEPPYRSFRNHLEGYTRFPWEPDTGKLHSRGHRWTGGHMGYIASPNDPVFFLHHCFVDKCWAMWQERHPDVPHYLPESETEEVGGLHTSLLPWHTMSAADLIDHTRYYTYE</sequence>
<evidence type="ECO:0000259" key="8">
    <source>
        <dbReference type="PROSITE" id="PS00498"/>
    </source>
</evidence>
<dbReference type="PANTHER" id="PTHR11474:SF126">
    <property type="entry name" value="TYROSINASE-LIKE PROTEIN TYR-1-RELATED"/>
    <property type="match status" value="1"/>
</dbReference>
<keyword evidence="5" id="KW-0186">Copper</keyword>
<dbReference type="Proteomes" id="UP000646738">
    <property type="component" value="Unassembled WGS sequence"/>
</dbReference>
<comment type="similarity">
    <text evidence="2">Belongs to the tyrosinase family.</text>
</comment>
<dbReference type="PROSITE" id="PS00497">
    <property type="entry name" value="TYROSINASE_1"/>
    <property type="match status" value="1"/>
</dbReference>
<dbReference type="Pfam" id="PF00264">
    <property type="entry name" value="Tyrosinase"/>
    <property type="match status" value="1"/>
</dbReference>
<evidence type="ECO:0000256" key="5">
    <source>
        <dbReference type="ARBA" id="ARBA00023008"/>
    </source>
</evidence>
<evidence type="ECO:0000256" key="3">
    <source>
        <dbReference type="ARBA" id="ARBA00022723"/>
    </source>
</evidence>
<dbReference type="InterPro" id="IPR050316">
    <property type="entry name" value="Tyrosinase/Hemocyanin"/>
</dbReference>
<gene>
    <name evidence="9" type="ORF">Srubr_42710</name>
</gene>
<accession>A0ABQ3RF10</accession>
<dbReference type="PROSITE" id="PS00498">
    <property type="entry name" value="TYROSINASE_2"/>
    <property type="match status" value="1"/>
</dbReference>
<feature type="domain" description="Tyrosinase copper-binding" evidence="7">
    <location>
        <begin position="191"/>
        <end position="208"/>
    </location>
</feature>
<evidence type="ECO:0000313" key="9">
    <source>
        <dbReference type="EMBL" id="GHI54425.1"/>
    </source>
</evidence>
<evidence type="ECO:0000256" key="2">
    <source>
        <dbReference type="ARBA" id="ARBA00009928"/>
    </source>
</evidence>
<organism evidence="9 10">
    <name type="scientific">Streptomyces rubradiris</name>
    <name type="common">Streptomyces achromogenes subsp. rubradiris</name>
    <dbReference type="NCBI Taxonomy" id="285531"/>
    <lineage>
        <taxon>Bacteria</taxon>
        <taxon>Bacillati</taxon>
        <taxon>Actinomycetota</taxon>
        <taxon>Actinomycetes</taxon>
        <taxon>Kitasatosporales</taxon>
        <taxon>Streptomycetaceae</taxon>
        <taxon>Streptomyces</taxon>
    </lineage>
</organism>
<dbReference type="InterPro" id="IPR012551">
    <property type="entry name" value="DUF1707_SHOCT-like"/>
</dbReference>
<evidence type="ECO:0000256" key="1">
    <source>
        <dbReference type="ARBA" id="ARBA00001973"/>
    </source>
</evidence>
<comment type="caution">
    <text evidence="9">The sequence shown here is derived from an EMBL/GenBank/DDBJ whole genome shotgun (WGS) entry which is preliminary data.</text>
</comment>
<comment type="cofactor">
    <cofactor evidence="1">
        <name>Cu(2+)</name>
        <dbReference type="ChEBI" id="CHEBI:29036"/>
    </cofactor>
</comment>
<dbReference type="InterPro" id="IPR002227">
    <property type="entry name" value="Tyrosinase_Cu-bd"/>
</dbReference>
<dbReference type="Gene3D" id="1.10.1280.10">
    <property type="entry name" value="Di-copper center containing domain from catechol oxidase"/>
    <property type="match status" value="1"/>
</dbReference>
<name>A0ABQ3RF10_STRRR</name>
<evidence type="ECO:0000256" key="4">
    <source>
        <dbReference type="ARBA" id="ARBA00023002"/>
    </source>
</evidence>
<protein>
    <recommendedName>
        <fullName evidence="7 8">Tyrosinase copper-binding domain-containing protein</fullName>
    </recommendedName>
</protein>
<keyword evidence="10" id="KW-1185">Reference proteome</keyword>
<evidence type="ECO:0000313" key="10">
    <source>
        <dbReference type="Proteomes" id="UP000646738"/>
    </source>
</evidence>
<evidence type="ECO:0000256" key="6">
    <source>
        <dbReference type="SAM" id="MobiDB-lite"/>
    </source>
</evidence>
<dbReference type="InterPro" id="IPR008922">
    <property type="entry name" value="Di-copper_centre_dom_sf"/>
</dbReference>
<dbReference type="SUPFAM" id="SSF48056">
    <property type="entry name" value="Di-copper centre-containing domain"/>
    <property type="match status" value="1"/>
</dbReference>
<keyword evidence="4" id="KW-0560">Oxidoreductase</keyword>
<dbReference type="PANTHER" id="PTHR11474">
    <property type="entry name" value="TYROSINASE FAMILY MEMBER"/>
    <property type="match status" value="1"/>
</dbReference>
<proteinExistence type="inferred from homology"/>
<feature type="region of interest" description="Disordered" evidence="6">
    <location>
        <begin position="112"/>
        <end position="138"/>
    </location>
</feature>
<reference evidence="10" key="1">
    <citation type="submission" date="2023-07" db="EMBL/GenBank/DDBJ databases">
        <title>Whole genome shotgun sequence of Streptomyces achromogenes subsp. rubradiris NBRC 14000.</title>
        <authorList>
            <person name="Komaki H."/>
            <person name="Tamura T."/>
        </authorList>
    </citation>
    <scope>NUCLEOTIDE SEQUENCE [LARGE SCALE GENOMIC DNA]</scope>
    <source>
        <strain evidence="10">NBRC 14000</strain>
    </source>
</reference>
<dbReference type="EMBL" id="BNEA01000015">
    <property type="protein sequence ID" value="GHI54425.1"/>
    <property type="molecule type" value="Genomic_DNA"/>
</dbReference>
<dbReference type="PRINTS" id="PR00092">
    <property type="entry name" value="TYROSINASE"/>
</dbReference>
<dbReference type="Pfam" id="PF08044">
    <property type="entry name" value="DUF1707"/>
    <property type="match status" value="1"/>
</dbReference>